<protein>
    <submittedName>
        <fullName evidence="1">Uncharacterized protein</fullName>
    </submittedName>
</protein>
<sequence length="100" mass="11566">MKVATRQRIQRADRQVTRNVRVKSTLYTALQCKAFTESIHYVAVMERDGGRRAMQQRSPERRRVARGSPDLRVTAGCIFKMYPPYKRTLSAIIDITSHRG</sequence>
<reference evidence="1" key="1">
    <citation type="submission" date="2020-03" db="EMBL/GenBank/DDBJ databases">
        <authorList>
            <person name="Weist P."/>
        </authorList>
    </citation>
    <scope>NUCLEOTIDE SEQUENCE</scope>
</reference>
<comment type="caution">
    <text evidence="1">The sequence shown here is derived from an EMBL/GenBank/DDBJ whole genome shotgun (WGS) entry which is preliminary data.</text>
</comment>
<gene>
    <name evidence="1" type="ORF">PLEPLA_LOCUS17351</name>
</gene>
<organism evidence="1 2">
    <name type="scientific">Pleuronectes platessa</name>
    <name type="common">European plaice</name>
    <dbReference type="NCBI Taxonomy" id="8262"/>
    <lineage>
        <taxon>Eukaryota</taxon>
        <taxon>Metazoa</taxon>
        <taxon>Chordata</taxon>
        <taxon>Craniata</taxon>
        <taxon>Vertebrata</taxon>
        <taxon>Euteleostomi</taxon>
        <taxon>Actinopterygii</taxon>
        <taxon>Neopterygii</taxon>
        <taxon>Teleostei</taxon>
        <taxon>Neoteleostei</taxon>
        <taxon>Acanthomorphata</taxon>
        <taxon>Carangaria</taxon>
        <taxon>Pleuronectiformes</taxon>
        <taxon>Pleuronectoidei</taxon>
        <taxon>Pleuronectidae</taxon>
        <taxon>Pleuronectes</taxon>
    </lineage>
</organism>
<accession>A0A9N7UG04</accession>
<proteinExistence type="predicted"/>
<keyword evidence="2" id="KW-1185">Reference proteome</keyword>
<name>A0A9N7UG04_PLEPL</name>
<evidence type="ECO:0000313" key="1">
    <source>
        <dbReference type="EMBL" id="CAB1429373.1"/>
    </source>
</evidence>
<evidence type="ECO:0000313" key="2">
    <source>
        <dbReference type="Proteomes" id="UP001153269"/>
    </source>
</evidence>
<dbReference type="EMBL" id="CADEAL010001129">
    <property type="protein sequence ID" value="CAB1429373.1"/>
    <property type="molecule type" value="Genomic_DNA"/>
</dbReference>
<dbReference type="Proteomes" id="UP001153269">
    <property type="component" value="Unassembled WGS sequence"/>
</dbReference>
<dbReference type="AlphaFoldDB" id="A0A9N7UG04"/>